<evidence type="ECO:0000256" key="2">
    <source>
        <dbReference type="ARBA" id="ARBA00006706"/>
    </source>
</evidence>
<name>A0A089YRS2_STRGA</name>
<feature type="compositionally biased region" description="Gly residues" evidence="6">
    <location>
        <begin position="520"/>
        <end position="547"/>
    </location>
</feature>
<evidence type="ECO:0000256" key="6">
    <source>
        <dbReference type="SAM" id="MobiDB-lite"/>
    </source>
</evidence>
<keyword evidence="4" id="KW-0479">Metal-binding</keyword>
<dbReference type="Gene3D" id="1.10.600.10">
    <property type="entry name" value="Farnesyl Diphosphate Synthase"/>
    <property type="match status" value="1"/>
</dbReference>
<dbReference type="RefSeq" id="WP_078957546.1">
    <property type="nucleotide sequence ID" value="NZ_CP009438.1"/>
</dbReference>
<dbReference type="InterPro" id="IPR008949">
    <property type="entry name" value="Isoprenoid_synthase_dom_sf"/>
</dbReference>
<dbReference type="STRING" id="1907.SGLAU_01560"/>
<dbReference type="EMBL" id="CP009438">
    <property type="protein sequence ID" value="AIR96340.1"/>
    <property type="molecule type" value="Genomic_DNA"/>
</dbReference>
<reference evidence="8" key="1">
    <citation type="journal article" date="2015" name="J. Biotechnol.">
        <title>Complete genome sequence of the actinobacterium Streptomyces glaucescens GLA.O (DSM 40922) consisting of a linear chromosome and one linear plasmid.</title>
        <authorList>
            <person name="Ortseifen V."/>
            <person name="Winkler A."/>
            <person name="Albersmeier A."/>
            <person name="Wendler S."/>
            <person name="Puhler A."/>
            <person name="Kalinowski J."/>
            <person name="Ruckert C."/>
        </authorList>
    </citation>
    <scope>NUCLEOTIDE SEQUENCE [LARGE SCALE GENOMIC DNA]</scope>
    <source>
        <strain evidence="8">DSM 40922 / GLA O</strain>
    </source>
</reference>
<proteinExistence type="inferred from homology"/>
<evidence type="ECO:0000313" key="7">
    <source>
        <dbReference type="EMBL" id="AIR96340.1"/>
    </source>
</evidence>
<dbReference type="SFLD" id="SFLDS00005">
    <property type="entry name" value="Isoprenoid_Synthase_Type_I"/>
    <property type="match status" value="1"/>
</dbReference>
<dbReference type="InterPro" id="IPR000092">
    <property type="entry name" value="Polyprenyl_synt"/>
</dbReference>
<comment type="cofactor">
    <cofactor evidence="1">
        <name>Mg(2+)</name>
        <dbReference type="ChEBI" id="CHEBI:18420"/>
    </cofactor>
</comment>
<comment type="similarity">
    <text evidence="2">Belongs to the FPP/GGPP synthase family.</text>
</comment>
<dbReference type="SFLD" id="SFLDG01017">
    <property type="entry name" value="Polyprenyl_Transferase_Like"/>
    <property type="match status" value="1"/>
</dbReference>
<keyword evidence="3" id="KW-0808">Transferase</keyword>
<dbReference type="PROSITE" id="PS00444">
    <property type="entry name" value="POLYPRENYL_SYNTHASE_2"/>
    <property type="match status" value="1"/>
</dbReference>
<dbReference type="HOGENOM" id="CLU_014015_2_1_11"/>
<dbReference type="PROSITE" id="PS00723">
    <property type="entry name" value="POLYPRENYL_SYNTHASE_1"/>
    <property type="match status" value="1"/>
</dbReference>
<feature type="region of interest" description="Disordered" evidence="6">
    <location>
        <begin position="1"/>
        <end position="80"/>
    </location>
</feature>
<feature type="compositionally biased region" description="Basic and acidic residues" evidence="6">
    <location>
        <begin position="1"/>
        <end position="11"/>
    </location>
</feature>
<keyword evidence="8" id="KW-1185">Reference proteome</keyword>
<accession>A0A089YRS2</accession>
<keyword evidence="5" id="KW-0460">Magnesium</keyword>
<dbReference type="GO" id="GO:0004659">
    <property type="term" value="F:prenyltransferase activity"/>
    <property type="evidence" value="ECO:0007669"/>
    <property type="project" value="InterPro"/>
</dbReference>
<feature type="compositionally biased region" description="Low complexity" evidence="6">
    <location>
        <begin position="568"/>
        <end position="579"/>
    </location>
</feature>
<evidence type="ECO:0000256" key="4">
    <source>
        <dbReference type="ARBA" id="ARBA00022723"/>
    </source>
</evidence>
<protein>
    <submittedName>
        <fullName evidence="7">Putative geranylgeranyl pyrophosphase synthase</fullName>
    </submittedName>
</protein>
<dbReference type="PANTHER" id="PTHR12001:SF85">
    <property type="entry name" value="SHORT CHAIN ISOPRENYL DIPHOSPHATE SYNTHASE"/>
    <property type="match status" value="1"/>
</dbReference>
<evidence type="ECO:0000313" key="8">
    <source>
        <dbReference type="Proteomes" id="UP000029482"/>
    </source>
</evidence>
<dbReference type="GO" id="GO:0046872">
    <property type="term" value="F:metal ion binding"/>
    <property type="evidence" value="ECO:0007669"/>
    <property type="project" value="UniProtKB-KW"/>
</dbReference>
<dbReference type="AlphaFoldDB" id="A0A089YRS2"/>
<evidence type="ECO:0000256" key="3">
    <source>
        <dbReference type="ARBA" id="ARBA00022679"/>
    </source>
</evidence>
<organism evidence="7 8">
    <name type="scientific">Streptomyces glaucescens</name>
    <dbReference type="NCBI Taxonomy" id="1907"/>
    <lineage>
        <taxon>Bacteria</taxon>
        <taxon>Bacillati</taxon>
        <taxon>Actinomycetota</taxon>
        <taxon>Actinomycetes</taxon>
        <taxon>Kitasatosporales</taxon>
        <taxon>Streptomycetaceae</taxon>
        <taxon>Streptomyces</taxon>
    </lineage>
</organism>
<dbReference type="Proteomes" id="UP000029482">
    <property type="component" value="Chromosome"/>
</dbReference>
<feature type="compositionally biased region" description="Pro residues" evidence="6">
    <location>
        <begin position="475"/>
        <end position="485"/>
    </location>
</feature>
<dbReference type="KEGG" id="sgu:SGLAU_01560"/>
<dbReference type="CDD" id="cd00685">
    <property type="entry name" value="Trans_IPPS_HT"/>
    <property type="match status" value="1"/>
</dbReference>
<sequence length="591" mass="59911">MRPTQAKDHHAAPPPPVPRLVALPGSPVRARPQGAPAGAEDDRPAAGTAVRHPRGVPGPAGTADPRAHGAPARGPGTADRRAVGAEAHGVHADARTPAEVPAEAAVPAVRADVGTVDADVSAAVGRMLDHVLADRLARARAADPLFARDLAERVARFTREGGKRTRARLVWWSLRACGASDPAAADAALRIGAALELLQTCALVHDDVMDGAALRRGRPALHADVRAQYAGQAPPARADRLGESAAILAGDLALAWADDLVAETPLPAWTAIVVRRLWSDMRTEMVAGQYLDVQGQTTGARSLPRALRAACLKSALYSVERPLALGAALAGADDTTLRALCSAGRRVGMAFQLRDDLNDVFGDPARTGKPAGGDIREGKLTYVTALARARAEARADHRALAVLERAPGDVELTADGLDEVRDVLVATGARDEVEGRIARLVAQGLRHFDRARLEPESGRRLRSLLRSVAGEPPHDAVPPPPPRPVPAGTGAPDTSGAGLGQTEARAGTAPCGPMSVPGAGVPGATGSGVPGATGSGGPGATGSGGRATGADVPGATGAGGRATGSGVPGTPAAPAAASPRTLDGGTGETAR</sequence>
<gene>
    <name evidence="7" type="ORF">SGLAU_01560</name>
</gene>
<dbReference type="Pfam" id="PF00348">
    <property type="entry name" value="polyprenyl_synt"/>
    <property type="match status" value="1"/>
</dbReference>
<evidence type="ECO:0000256" key="1">
    <source>
        <dbReference type="ARBA" id="ARBA00001946"/>
    </source>
</evidence>
<dbReference type="eggNOG" id="COG0142">
    <property type="taxonomic scope" value="Bacteria"/>
</dbReference>
<dbReference type="InterPro" id="IPR033749">
    <property type="entry name" value="Polyprenyl_synt_CS"/>
</dbReference>
<dbReference type="PANTHER" id="PTHR12001">
    <property type="entry name" value="GERANYLGERANYL PYROPHOSPHATE SYNTHASE"/>
    <property type="match status" value="1"/>
</dbReference>
<dbReference type="GO" id="GO:0008299">
    <property type="term" value="P:isoprenoid biosynthetic process"/>
    <property type="evidence" value="ECO:0007669"/>
    <property type="project" value="InterPro"/>
</dbReference>
<feature type="compositionally biased region" description="Gly residues" evidence="6">
    <location>
        <begin position="556"/>
        <end position="567"/>
    </location>
</feature>
<dbReference type="SUPFAM" id="SSF48576">
    <property type="entry name" value="Terpenoid synthases"/>
    <property type="match status" value="1"/>
</dbReference>
<feature type="region of interest" description="Disordered" evidence="6">
    <location>
        <begin position="469"/>
        <end position="591"/>
    </location>
</feature>
<evidence type="ECO:0000256" key="5">
    <source>
        <dbReference type="ARBA" id="ARBA00022842"/>
    </source>
</evidence>